<proteinExistence type="predicted"/>
<name>A0A254N4L4_9BURK</name>
<dbReference type="Pfam" id="PF00512">
    <property type="entry name" value="HisKA"/>
    <property type="match status" value="1"/>
</dbReference>
<dbReference type="EC" id="2.7.13.3" evidence="3"/>
<dbReference type="Gene3D" id="1.10.287.130">
    <property type="match status" value="1"/>
</dbReference>
<dbReference type="InterPro" id="IPR036890">
    <property type="entry name" value="HATPase_C_sf"/>
</dbReference>
<dbReference type="EMBL" id="NISI01000006">
    <property type="protein sequence ID" value="OWR03021.1"/>
    <property type="molecule type" value="Genomic_DNA"/>
</dbReference>
<dbReference type="InterPro" id="IPR004358">
    <property type="entry name" value="Sig_transdc_His_kin-like_C"/>
</dbReference>
<keyword evidence="8 11" id="KW-1133">Transmembrane helix</keyword>
<evidence type="ECO:0000259" key="12">
    <source>
        <dbReference type="PROSITE" id="PS50109"/>
    </source>
</evidence>
<evidence type="ECO:0000256" key="4">
    <source>
        <dbReference type="ARBA" id="ARBA00022553"/>
    </source>
</evidence>
<evidence type="ECO:0000256" key="6">
    <source>
        <dbReference type="ARBA" id="ARBA00022692"/>
    </source>
</evidence>
<feature type="transmembrane region" description="Helical" evidence="11">
    <location>
        <begin position="21"/>
        <end position="40"/>
    </location>
</feature>
<dbReference type="SUPFAM" id="SSF55874">
    <property type="entry name" value="ATPase domain of HSP90 chaperone/DNA topoisomerase II/histidine kinase"/>
    <property type="match status" value="1"/>
</dbReference>
<dbReference type="Proteomes" id="UP000197446">
    <property type="component" value="Unassembled WGS sequence"/>
</dbReference>
<sequence length="461" mass="50008">MTRRHRRWLQRELQWRLGLPVLAIVLLGGLFSAVGADYLVEKTFDRWLLDAARSLAQQVRSENGHARLALDRQAETMLVYDVADRVYFAVLEGDQLLAGSPHLPQAGRHERLYGAEGRAIDAVYRGQPVRVVWVEAAPAGSPRVRVGVAETLIKRAHARTDLLLVFSPLSLVLLLAAVVVARGVRRTVSPLEAMAARWNERSHLSLDPIPTDEVPRELLPFATALNDMHQRVREVLAREQRFASTAAHQLRTPLTALQLGLARAAEGPDLASVKAALQDLGETTQRTARLLQQLLALSRLDPELNKSREFSRVDLAPLAYGVGLAYQDAASDRGVRLELSEPDGGRAVMIRGQPELISEALGNLVDNALRHTPPGGVVRLGITDHPPTLVVEDDGPGVPAQERERIFERFARGSGAVGPGTGLGLAIVKEIAELHGATVGLTGSLSGGARFCLVFEAPSPA</sequence>
<dbReference type="CDD" id="cd00082">
    <property type="entry name" value="HisKA"/>
    <property type="match status" value="1"/>
</dbReference>
<evidence type="ECO:0000256" key="1">
    <source>
        <dbReference type="ARBA" id="ARBA00000085"/>
    </source>
</evidence>
<keyword evidence="6 11" id="KW-0812">Transmembrane</keyword>
<evidence type="ECO:0000256" key="8">
    <source>
        <dbReference type="ARBA" id="ARBA00022989"/>
    </source>
</evidence>
<dbReference type="OrthoDB" id="8554694at2"/>
<dbReference type="PROSITE" id="PS50109">
    <property type="entry name" value="HIS_KIN"/>
    <property type="match status" value="1"/>
</dbReference>
<keyword evidence="5" id="KW-0808">Transferase</keyword>
<dbReference type="InterPro" id="IPR036097">
    <property type="entry name" value="HisK_dim/P_sf"/>
</dbReference>
<protein>
    <recommendedName>
        <fullName evidence="3">histidine kinase</fullName>
        <ecNumber evidence="3">2.7.13.3</ecNumber>
    </recommendedName>
</protein>
<evidence type="ECO:0000256" key="3">
    <source>
        <dbReference type="ARBA" id="ARBA00012438"/>
    </source>
</evidence>
<dbReference type="PANTHER" id="PTHR45436">
    <property type="entry name" value="SENSOR HISTIDINE KINASE YKOH"/>
    <property type="match status" value="1"/>
</dbReference>
<evidence type="ECO:0000259" key="13">
    <source>
        <dbReference type="PROSITE" id="PS50885"/>
    </source>
</evidence>
<evidence type="ECO:0000256" key="10">
    <source>
        <dbReference type="ARBA" id="ARBA00023136"/>
    </source>
</evidence>
<dbReference type="RefSeq" id="WP_088484175.1">
    <property type="nucleotide sequence ID" value="NZ_NISI01000006.1"/>
</dbReference>
<reference evidence="14 15" key="1">
    <citation type="journal article" date="2007" name="Int. J. Syst. Evol. Microbiol.">
        <title>Description of Pelomonas aquatica sp. nov. and Pelomonas puraquae sp. nov., isolated from industrial and haemodialysis water.</title>
        <authorList>
            <person name="Gomila M."/>
            <person name="Bowien B."/>
            <person name="Falsen E."/>
            <person name="Moore E.R."/>
            <person name="Lalucat J."/>
        </authorList>
    </citation>
    <scope>NUCLEOTIDE SEQUENCE [LARGE SCALE GENOMIC DNA]</scope>
    <source>
        <strain evidence="14 15">CCUG 52769</strain>
    </source>
</reference>
<dbReference type="GO" id="GO:0000155">
    <property type="term" value="F:phosphorelay sensor kinase activity"/>
    <property type="evidence" value="ECO:0007669"/>
    <property type="project" value="InterPro"/>
</dbReference>
<keyword evidence="4" id="KW-0597">Phosphoprotein</keyword>
<comment type="caution">
    <text evidence="14">The sequence shown here is derived from an EMBL/GenBank/DDBJ whole genome shotgun (WGS) entry which is preliminary data.</text>
</comment>
<dbReference type="Pfam" id="PF08521">
    <property type="entry name" value="2CSK_N"/>
    <property type="match status" value="1"/>
</dbReference>
<dbReference type="InterPro" id="IPR013727">
    <property type="entry name" value="2CSK_N"/>
</dbReference>
<dbReference type="SMART" id="SM00387">
    <property type="entry name" value="HATPase_c"/>
    <property type="match status" value="1"/>
</dbReference>
<evidence type="ECO:0000256" key="7">
    <source>
        <dbReference type="ARBA" id="ARBA00022777"/>
    </source>
</evidence>
<dbReference type="AlphaFoldDB" id="A0A254N4L4"/>
<feature type="domain" description="Histidine kinase" evidence="12">
    <location>
        <begin position="245"/>
        <end position="459"/>
    </location>
</feature>
<feature type="transmembrane region" description="Helical" evidence="11">
    <location>
        <begin position="162"/>
        <end position="184"/>
    </location>
</feature>
<keyword evidence="9" id="KW-0902">Two-component regulatory system</keyword>
<dbReference type="SUPFAM" id="SSF47384">
    <property type="entry name" value="Homodimeric domain of signal transducing histidine kinase"/>
    <property type="match status" value="1"/>
</dbReference>
<dbReference type="CDD" id="cd00075">
    <property type="entry name" value="HATPase"/>
    <property type="match status" value="1"/>
</dbReference>
<accession>A0A254N4L4</accession>
<dbReference type="InterPro" id="IPR003661">
    <property type="entry name" value="HisK_dim/P_dom"/>
</dbReference>
<evidence type="ECO:0000256" key="5">
    <source>
        <dbReference type="ARBA" id="ARBA00022679"/>
    </source>
</evidence>
<dbReference type="SMART" id="SM00388">
    <property type="entry name" value="HisKA"/>
    <property type="match status" value="1"/>
</dbReference>
<evidence type="ECO:0000256" key="9">
    <source>
        <dbReference type="ARBA" id="ARBA00023012"/>
    </source>
</evidence>
<evidence type="ECO:0000256" key="11">
    <source>
        <dbReference type="SAM" id="Phobius"/>
    </source>
</evidence>
<dbReference type="InterPro" id="IPR003660">
    <property type="entry name" value="HAMP_dom"/>
</dbReference>
<organism evidence="14 15">
    <name type="scientific">Roseateles puraquae</name>
    <dbReference type="NCBI Taxonomy" id="431059"/>
    <lineage>
        <taxon>Bacteria</taxon>
        <taxon>Pseudomonadati</taxon>
        <taxon>Pseudomonadota</taxon>
        <taxon>Betaproteobacteria</taxon>
        <taxon>Burkholderiales</taxon>
        <taxon>Sphaerotilaceae</taxon>
        <taxon>Roseateles</taxon>
    </lineage>
</organism>
<evidence type="ECO:0000256" key="2">
    <source>
        <dbReference type="ARBA" id="ARBA00004370"/>
    </source>
</evidence>
<keyword evidence="15" id="KW-1185">Reference proteome</keyword>
<keyword evidence="7" id="KW-0418">Kinase</keyword>
<dbReference type="Pfam" id="PF02518">
    <property type="entry name" value="HATPase_c"/>
    <property type="match status" value="1"/>
</dbReference>
<gene>
    <name evidence="14" type="ORF">CDO81_15700</name>
</gene>
<keyword evidence="10 11" id="KW-0472">Membrane</keyword>
<dbReference type="PANTHER" id="PTHR45436:SF1">
    <property type="entry name" value="SENSOR PROTEIN QSEC"/>
    <property type="match status" value="1"/>
</dbReference>
<evidence type="ECO:0000313" key="15">
    <source>
        <dbReference type="Proteomes" id="UP000197446"/>
    </source>
</evidence>
<comment type="subcellular location">
    <subcellularLocation>
        <location evidence="2">Membrane</location>
    </subcellularLocation>
</comment>
<evidence type="ECO:0000313" key="14">
    <source>
        <dbReference type="EMBL" id="OWR03021.1"/>
    </source>
</evidence>
<dbReference type="PRINTS" id="PR00344">
    <property type="entry name" value="BCTRLSENSOR"/>
</dbReference>
<feature type="domain" description="HAMP" evidence="13">
    <location>
        <begin position="185"/>
        <end position="237"/>
    </location>
</feature>
<dbReference type="InterPro" id="IPR005467">
    <property type="entry name" value="His_kinase_dom"/>
</dbReference>
<dbReference type="GO" id="GO:0005886">
    <property type="term" value="C:plasma membrane"/>
    <property type="evidence" value="ECO:0007669"/>
    <property type="project" value="TreeGrafter"/>
</dbReference>
<dbReference type="InterPro" id="IPR003594">
    <property type="entry name" value="HATPase_dom"/>
</dbReference>
<dbReference type="InterPro" id="IPR050428">
    <property type="entry name" value="TCS_sensor_his_kinase"/>
</dbReference>
<dbReference type="PROSITE" id="PS50885">
    <property type="entry name" value="HAMP"/>
    <property type="match status" value="1"/>
</dbReference>
<comment type="catalytic activity">
    <reaction evidence="1">
        <text>ATP + protein L-histidine = ADP + protein N-phospho-L-histidine.</text>
        <dbReference type="EC" id="2.7.13.3"/>
    </reaction>
</comment>
<dbReference type="Gene3D" id="3.30.565.10">
    <property type="entry name" value="Histidine kinase-like ATPase, C-terminal domain"/>
    <property type="match status" value="1"/>
</dbReference>